<evidence type="ECO:0000256" key="6">
    <source>
        <dbReference type="SAM" id="MobiDB-lite"/>
    </source>
</evidence>
<dbReference type="GO" id="GO:0007033">
    <property type="term" value="P:vacuole organization"/>
    <property type="evidence" value="ECO:0007669"/>
    <property type="project" value="TreeGrafter"/>
</dbReference>
<feature type="domain" description="Pep3/Vps18 RING C-terminal" evidence="7">
    <location>
        <begin position="232"/>
        <end position="271"/>
    </location>
</feature>
<evidence type="ECO:0000256" key="1">
    <source>
        <dbReference type="ARBA" id="ARBA00022723"/>
    </source>
</evidence>
<dbReference type="GO" id="GO:0006904">
    <property type="term" value="P:vesicle docking involved in exocytosis"/>
    <property type="evidence" value="ECO:0007669"/>
    <property type="project" value="TreeGrafter"/>
</dbReference>
<evidence type="ECO:0000256" key="5">
    <source>
        <dbReference type="SAM" id="Coils"/>
    </source>
</evidence>
<feature type="repeat" description="CHCR" evidence="4">
    <location>
        <begin position="1"/>
        <end position="90"/>
    </location>
</feature>
<gene>
    <name evidence="8" type="ORF">CBR_g50947</name>
</gene>
<keyword evidence="1" id="KW-0479">Metal-binding</keyword>
<dbReference type="GO" id="GO:0048284">
    <property type="term" value="P:organelle fusion"/>
    <property type="evidence" value="ECO:0007669"/>
    <property type="project" value="TreeGrafter"/>
</dbReference>
<dbReference type="GO" id="GO:0008270">
    <property type="term" value="F:zinc ion binding"/>
    <property type="evidence" value="ECO:0007669"/>
    <property type="project" value="UniProtKB-KW"/>
</dbReference>
<feature type="coiled-coil region" evidence="5">
    <location>
        <begin position="255"/>
        <end position="282"/>
    </location>
</feature>
<organism evidence="8 9">
    <name type="scientific">Chara braunii</name>
    <name type="common">Braun's stonewort</name>
    <dbReference type="NCBI Taxonomy" id="69332"/>
    <lineage>
        <taxon>Eukaryota</taxon>
        <taxon>Viridiplantae</taxon>
        <taxon>Streptophyta</taxon>
        <taxon>Charophyceae</taxon>
        <taxon>Charales</taxon>
        <taxon>Characeae</taxon>
        <taxon>Chara</taxon>
    </lineage>
</organism>
<keyword evidence="5" id="KW-0175">Coiled coil</keyword>
<name>A0A388M7Y8_CHABU</name>
<dbReference type="AlphaFoldDB" id="A0A388M7Y8"/>
<dbReference type="GO" id="GO:0030674">
    <property type="term" value="F:protein-macromolecule adaptor activity"/>
    <property type="evidence" value="ECO:0007669"/>
    <property type="project" value="TreeGrafter"/>
</dbReference>
<dbReference type="GO" id="GO:0005768">
    <property type="term" value="C:endosome"/>
    <property type="evidence" value="ECO:0007669"/>
    <property type="project" value="TreeGrafter"/>
</dbReference>
<evidence type="ECO:0000256" key="3">
    <source>
        <dbReference type="ARBA" id="ARBA00022833"/>
    </source>
</evidence>
<dbReference type="OrthoDB" id="1845386at2759"/>
<proteinExistence type="predicted"/>
<accession>A0A388M7Y8</accession>
<dbReference type="PROSITE" id="PS50236">
    <property type="entry name" value="CHCR"/>
    <property type="match status" value="1"/>
</dbReference>
<comment type="caution">
    <text evidence="8">The sequence shown here is derived from an EMBL/GenBank/DDBJ whole genome shotgun (WGS) entry which is preliminary data.</text>
</comment>
<dbReference type="STRING" id="69332.A0A388M7Y8"/>
<dbReference type="GO" id="GO:0007032">
    <property type="term" value="P:endosome organization"/>
    <property type="evidence" value="ECO:0007669"/>
    <property type="project" value="TreeGrafter"/>
</dbReference>
<dbReference type="GO" id="GO:0030897">
    <property type="term" value="C:HOPS complex"/>
    <property type="evidence" value="ECO:0007669"/>
    <property type="project" value="TreeGrafter"/>
</dbReference>
<dbReference type="GO" id="GO:0006886">
    <property type="term" value="P:intracellular protein transport"/>
    <property type="evidence" value="ECO:0007669"/>
    <property type="project" value="UniProtKB-UniRule"/>
</dbReference>
<reference evidence="8 9" key="1">
    <citation type="journal article" date="2018" name="Cell">
        <title>The Chara Genome: Secondary Complexity and Implications for Plant Terrestrialization.</title>
        <authorList>
            <person name="Nishiyama T."/>
            <person name="Sakayama H."/>
            <person name="Vries J.D."/>
            <person name="Buschmann H."/>
            <person name="Saint-Marcoux D."/>
            <person name="Ullrich K.K."/>
            <person name="Haas F.B."/>
            <person name="Vanderstraeten L."/>
            <person name="Becker D."/>
            <person name="Lang D."/>
            <person name="Vosolsobe S."/>
            <person name="Rombauts S."/>
            <person name="Wilhelmsson P.K.I."/>
            <person name="Janitza P."/>
            <person name="Kern R."/>
            <person name="Heyl A."/>
            <person name="Rumpler F."/>
            <person name="Villalobos L.I.A.C."/>
            <person name="Clay J.M."/>
            <person name="Skokan R."/>
            <person name="Toyoda A."/>
            <person name="Suzuki Y."/>
            <person name="Kagoshima H."/>
            <person name="Schijlen E."/>
            <person name="Tajeshwar N."/>
            <person name="Catarino B."/>
            <person name="Hetherington A.J."/>
            <person name="Saltykova A."/>
            <person name="Bonnot C."/>
            <person name="Breuninger H."/>
            <person name="Symeonidi A."/>
            <person name="Radhakrishnan G.V."/>
            <person name="Van Nieuwerburgh F."/>
            <person name="Deforce D."/>
            <person name="Chang C."/>
            <person name="Karol K.G."/>
            <person name="Hedrich R."/>
            <person name="Ulvskov P."/>
            <person name="Glockner G."/>
            <person name="Delwiche C.F."/>
            <person name="Petrasek J."/>
            <person name="Van de Peer Y."/>
            <person name="Friml J."/>
            <person name="Beilby M."/>
            <person name="Dolan L."/>
            <person name="Kohara Y."/>
            <person name="Sugano S."/>
            <person name="Fujiyama A."/>
            <person name="Delaux P.-M."/>
            <person name="Quint M."/>
            <person name="TheiBen G."/>
            <person name="Hagemann M."/>
            <person name="Harholt J."/>
            <person name="Dunand C."/>
            <person name="Zachgo S."/>
            <person name="Langdale J."/>
            <person name="Maumus F."/>
            <person name="Straeten D.V.D."/>
            <person name="Gould S.B."/>
            <person name="Rensing S.A."/>
        </authorList>
    </citation>
    <scope>NUCLEOTIDE SEQUENCE [LARGE SCALE GENOMIC DNA]</scope>
    <source>
        <strain evidence="8 9">S276</strain>
    </source>
</reference>
<dbReference type="PANTHER" id="PTHR23323:SF26">
    <property type="entry name" value="VACUOLAR PROTEIN SORTING-ASSOCIATED PROTEIN 18 HOMOLOG"/>
    <property type="match status" value="1"/>
</dbReference>
<feature type="region of interest" description="Disordered" evidence="6">
    <location>
        <begin position="192"/>
        <end position="223"/>
    </location>
</feature>
<dbReference type="Pfam" id="PF26148">
    <property type="entry name" value="VPS18_RING_C"/>
    <property type="match status" value="1"/>
</dbReference>
<evidence type="ECO:0000313" key="9">
    <source>
        <dbReference type="Proteomes" id="UP000265515"/>
    </source>
</evidence>
<feature type="coiled-coil region" evidence="5">
    <location>
        <begin position="130"/>
        <end position="171"/>
    </location>
</feature>
<dbReference type="InterPro" id="IPR058919">
    <property type="entry name" value="Pep3/Vps18_RING_C"/>
</dbReference>
<keyword evidence="3" id="KW-0862">Zinc</keyword>
<evidence type="ECO:0000259" key="7">
    <source>
        <dbReference type="Pfam" id="PF26148"/>
    </source>
</evidence>
<dbReference type="Gramene" id="GBG90603">
    <property type="protein sequence ID" value="GBG90603"/>
    <property type="gene ID" value="CBR_g50947"/>
</dbReference>
<feature type="compositionally biased region" description="Polar residues" evidence="6">
    <location>
        <begin position="202"/>
        <end position="214"/>
    </location>
</feature>
<evidence type="ECO:0000313" key="8">
    <source>
        <dbReference type="EMBL" id="GBG90603.1"/>
    </source>
</evidence>
<dbReference type="EMBL" id="BFEA01000825">
    <property type="protein sequence ID" value="GBG90603.1"/>
    <property type="molecule type" value="Genomic_DNA"/>
</dbReference>
<dbReference type="OMA" id="XEDDSAL"/>
<protein>
    <recommendedName>
        <fullName evidence="7">Pep3/Vps18 RING C-terminal domain-containing protein</fullName>
    </recommendedName>
</protein>
<sequence>MGASRPGSPDTLYDPKYALRICLEHKRMRACIFLYSLMGMHEEAVALALEVDLELAKAEADKVEEDDALRKKLWLRIARRVIEDERERGKEGEGENIRKAIAFLRETDGLLKIDDILPFFPDFALIDDFKEAICTSLEDYSRQIEELKQEMNEATRGADNIRRDIAALSKRYAFVSKDERCEVCSKPLLAPGPSRGVERAGTPTTAAGPSVQGQARSSPSREGGASSSVVPFYVFPCQHSFHSSCLTDYVLKNTDQAERVRITELKRQLARLEENVQASAGRSTTPGPSRTADVDEVLLPIDKGGVGHGLREAHRNQLTKEEIIFEGREWCGVGRETGEKEGDV</sequence>
<evidence type="ECO:0000256" key="4">
    <source>
        <dbReference type="PROSITE-ProRule" id="PRU01006"/>
    </source>
</evidence>
<evidence type="ECO:0000256" key="2">
    <source>
        <dbReference type="ARBA" id="ARBA00022771"/>
    </source>
</evidence>
<dbReference type="PANTHER" id="PTHR23323">
    <property type="entry name" value="VACUOLAR PROTEIN SORTING-ASSOCIATED PROTEIN"/>
    <property type="match status" value="1"/>
</dbReference>
<dbReference type="Proteomes" id="UP000265515">
    <property type="component" value="Unassembled WGS sequence"/>
</dbReference>
<keyword evidence="2" id="KW-0863">Zinc-finger</keyword>
<dbReference type="InterPro" id="IPR000547">
    <property type="entry name" value="Clathrin_H-chain/VPS_repeat"/>
</dbReference>
<keyword evidence="9" id="KW-1185">Reference proteome</keyword>